<name>A7SBC5_NEMVE</name>
<dbReference type="PhylomeDB" id="A7SBC5"/>
<dbReference type="HOGENOM" id="CLU_1251967_0_0_1"/>
<dbReference type="GO" id="GO:0006511">
    <property type="term" value="P:ubiquitin-dependent protein catabolic process"/>
    <property type="evidence" value="ECO:0007669"/>
    <property type="project" value="InterPro"/>
</dbReference>
<dbReference type="PANTHER" id="PTHR31743">
    <property type="entry name" value="TRANSIENT RECEPTOR POTENTIAL CHANNEL 4-ASSOCIATED PROTEIN TCPC4AP"/>
    <property type="match status" value="1"/>
</dbReference>
<dbReference type="GO" id="GO:0031464">
    <property type="term" value="C:Cul4A-RING E3 ubiquitin ligase complex"/>
    <property type="evidence" value="ECO:0007669"/>
    <property type="project" value="InterPro"/>
</dbReference>
<dbReference type="EMBL" id="DS469615">
    <property type="protein sequence ID" value="EDO39004.1"/>
    <property type="molecule type" value="Genomic_DNA"/>
</dbReference>
<keyword evidence="2" id="KW-1185">Reference proteome</keyword>
<protein>
    <submittedName>
        <fullName evidence="1">Uncharacterized protein</fullName>
    </submittedName>
</protein>
<accession>A7SBC5</accession>
<dbReference type="InParanoid" id="A7SBC5"/>
<dbReference type="InterPro" id="IPR022162">
    <property type="entry name" value="TRPC4AP"/>
</dbReference>
<dbReference type="AlphaFoldDB" id="A7SBC5"/>
<evidence type="ECO:0000313" key="1">
    <source>
        <dbReference type="EMBL" id="EDO39004.1"/>
    </source>
</evidence>
<proteinExistence type="predicted"/>
<dbReference type="STRING" id="45351.A7SBC5"/>
<dbReference type="PANTHER" id="PTHR31743:SF1">
    <property type="entry name" value="SHORT TRANSIENT RECEPTOR POTENTIAL CHANNEL 4-ASSOCIATED PROTEIN"/>
    <property type="match status" value="1"/>
</dbReference>
<gene>
    <name evidence="1" type="ORF">NEMVEDRAFT_v1g209647</name>
</gene>
<dbReference type="eggNOG" id="ENOG502QQ1C">
    <property type="taxonomic scope" value="Eukaryota"/>
</dbReference>
<evidence type="ECO:0000313" key="2">
    <source>
        <dbReference type="Proteomes" id="UP000001593"/>
    </source>
</evidence>
<reference evidence="1 2" key="1">
    <citation type="journal article" date="2007" name="Science">
        <title>Sea anemone genome reveals ancestral eumetazoan gene repertoire and genomic organization.</title>
        <authorList>
            <person name="Putnam N.H."/>
            <person name="Srivastava M."/>
            <person name="Hellsten U."/>
            <person name="Dirks B."/>
            <person name="Chapman J."/>
            <person name="Salamov A."/>
            <person name="Terry A."/>
            <person name="Shapiro H."/>
            <person name="Lindquist E."/>
            <person name="Kapitonov V.V."/>
            <person name="Jurka J."/>
            <person name="Genikhovich G."/>
            <person name="Grigoriev I.V."/>
            <person name="Lucas S.M."/>
            <person name="Steele R.E."/>
            <person name="Finnerty J.R."/>
            <person name="Technau U."/>
            <person name="Martindale M.Q."/>
            <person name="Rokhsar D.S."/>
        </authorList>
    </citation>
    <scope>NUCLEOTIDE SEQUENCE [LARGE SCALE GENOMIC DNA]</scope>
    <source>
        <strain evidence="2">CH2 X CH6</strain>
    </source>
</reference>
<sequence length="221" mass="25351">MTDNDNVGRSVPTEACRLSALINDWEQRMYLLYKLINSITVTTLTQENVSCLNTTLVFLMFAYKQGHLPMYLSAFVREEKLHKNPGFIMKNLRRLLEFWKTHYLRRGKDCSALEQSSCISFDSKSLCIQTKKHKLLKESKDDEAFASMTVLATASGCARRPTPISEHASEQMIMFEGVRIELQLHIAIIRIRFDTKMASKGLQSSEMIFVISLVFISSHPF</sequence>
<dbReference type="Pfam" id="PF12463">
    <property type="entry name" value="DUF3689"/>
    <property type="match status" value="1"/>
</dbReference>
<organism evidence="1 2">
    <name type="scientific">Nematostella vectensis</name>
    <name type="common">Starlet sea anemone</name>
    <dbReference type="NCBI Taxonomy" id="45351"/>
    <lineage>
        <taxon>Eukaryota</taxon>
        <taxon>Metazoa</taxon>
        <taxon>Cnidaria</taxon>
        <taxon>Anthozoa</taxon>
        <taxon>Hexacorallia</taxon>
        <taxon>Actiniaria</taxon>
        <taxon>Edwardsiidae</taxon>
        <taxon>Nematostella</taxon>
    </lineage>
</organism>
<dbReference type="Proteomes" id="UP000001593">
    <property type="component" value="Unassembled WGS sequence"/>
</dbReference>